<evidence type="ECO:0000259" key="2">
    <source>
        <dbReference type="PROSITE" id="PS51352"/>
    </source>
</evidence>
<organism evidence="3 4">
    <name type="scientific">Sutterella megalosphaeroides</name>
    <dbReference type="NCBI Taxonomy" id="2494234"/>
    <lineage>
        <taxon>Bacteria</taxon>
        <taxon>Pseudomonadati</taxon>
        <taxon>Pseudomonadota</taxon>
        <taxon>Betaproteobacteria</taxon>
        <taxon>Burkholderiales</taxon>
        <taxon>Sutterellaceae</taxon>
        <taxon>Sutterella</taxon>
    </lineage>
</organism>
<gene>
    <name evidence="3" type="ORF">SUTMEG_14300</name>
</gene>
<dbReference type="PANTHER" id="PTHR45663">
    <property type="entry name" value="GEO12009P1"/>
    <property type="match status" value="1"/>
</dbReference>
<feature type="domain" description="Thioredoxin" evidence="2">
    <location>
        <begin position="41"/>
        <end position="159"/>
    </location>
</feature>
<dbReference type="AlphaFoldDB" id="A0A2Z6IAR2"/>
<keyword evidence="4" id="KW-1185">Reference proteome</keyword>
<dbReference type="Gene3D" id="3.40.30.10">
    <property type="entry name" value="Glutaredoxin"/>
    <property type="match status" value="1"/>
</dbReference>
<proteinExistence type="predicted"/>
<dbReference type="PROSITE" id="PS51352">
    <property type="entry name" value="THIOREDOXIN_2"/>
    <property type="match status" value="1"/>
</dbReference>
<keyword evidence="1" id="KW-0472">Membrane</keyword>
<dbReference type="PANTHER" id="PTHR45663:SF11">
    <property type="entry name" value="GEO12009P1"/>
    <property type="match status" value="1"/>
</dbReference>
<protein>
    <recommendedName>
        <fullName evidence="2">Thioredoxin domain-containing protein</fullName>
    </recommendedName>
</protein>
<dbReference type="InterPro" id="IPR013766">
    <property type="entry name" value="Thioredoxin_domain"/>
</dbReference>
<reference evidence="3 4" key="1">
    <citation type="journal article" date="2018" name="Int. J. Syst. Evol. Microbiol.">
        <title>Mesosutterella multiformis gen. nov., sp. nov., a member of the family Sutterellaceae and Sutterella megalosphaeroides sp. nov., isolated from human faeces.</title>
        <authorList>
            <person name="Sakamoto M."/>
            <person name="Ikeyama N."/>
            <person name="Kunihiro T."/>
            <person name="Iino T."/>
            <person name="Yuki M."/>
            <person name="Ohkuma M."/>
        </authorList>
    </citation>
    <scope>NUCLEOTIDE SEQUENCE [LARGE SCALE GENOMIC DNA]</scope>
    <source>
        <strain evidence="3 4">6FBBBH3</strain>
    </source>
</reference>
<dbReference type="SUPFAM" id="SSF52833">
    <property type="entry name" value="Thioredoxin-like"/>
    <property type="match status" value="1"/>
</dbReference>
<dbReference type="GO" id="GO:0015035">
    <property type="term" value="F:protein-disulfide reductase activity"/>
    <property type="evidence" value="ECO:0007669"/>
    <property type="project" value="TreeGrafter"/>
</dbReference>
<sequence>MTDSETVCGFRVPAVRDNGRAARFVIRPRRAVCSALAPAALFVVFAGGTFSAAYASGPRVAEPVQETREAQPLVVNVGAAACVPCRLMAPVLERAARRYEGRARILVVDIRTHREALKTYGVRILPTQIFFNAAGERVATHEGFLSEAELTRAIDELVAVDK</sequence>
<name>A0A2Z6IAR2_9BURK</name>
<dbReference type="EMBL" id="AP018786">
    <property type="protein sequence ID" value="BBF23539.1"/>
    <property type="molecule type" value="Genomic_DNA"/>
</dbReference>
<evidence type="ECO:0000256" key="1">
    <source>
        <dbReference type="SAM" id="Phobius"/>
    </source>
</evidence>
<evidence type="ECO:0000313" key="3">
    <source>
        <dbReference type="EMBL" id="BBF23539.1"/>
    </source>
</evidence>
<accession>A0A2Z6IAR2</accession>
<dbReference type="Pfam" id="PF00085">
    <property type="entry name" value="Thioredoxin"/>
    <property type="match status" value="1"/>
</dbReference>
<dbReference type="KEGG" id="sutt:SUTMEG_14300"/>
<keyword evidence="1" id="KW-1133">Transmembrane helix</keyword>
<evidence type="ECO:0000313" key="4">
    <source>
        <dbReference type="Proteomes" id="UP000271003"/>
    </source>
</evidence>
<dbReference type="InterPro" id="IPR036249">
    <property type="entry name" value="Thioredoxin-like_sf"/>
</dbReference>
<dbReference type="GO" id="GO:0045454">
    <property type="term" value="P:cell redox homeostasis"/>
    <property type="evidence" value="ECO:0007669"/>
    <property type="project" value="TreeGrafter"/>
</dbReference>
<dbReference type="CDD" id="cd02947">
    <property type="entry name" value="TRX_family"/>
    <property type="match status" value="1"/>
</dbReference>
<keyword evidence="1" id="KW-0812">Transmembrane</keyword>
<feature type="transmembrane region" description="Helical" evidence="1">
    <location>
        <begin position="31"/>
        <end position="53"/>
    </location>
</feature>
<dbReference type="GO" id="GO:0005829">
    <property type="term" value="C:cytosol"/>
    <property type="evidence" value="ECO:0007669"/>
    <property type="project" value="TreeGrafter"/>
</dbReference>
<dbReference type="Proteomes" id="UP000271003">
    <property type="component" value="Chromosome"/>
</dbReference>